<keyword evidence="7" id="KW-1185">Reference proteome</keyword>
<evidence type="ECO:0000256" key="1">
    <source>
        <dbReference type="SAM" id="Coils"/>
    </source>
</evidence>
<evidence type="ECO:0000313" key="6">
    <source>
        <dbReference type="EMBL" id="CAF3731019.1"/>
    </source>
</evidence>
<gene>
    <name evidence="4" type="ORF">GPM918_LOCUS11497</name>
    <name evidence="3" type="ORF">OVA965_LOCUS12039</name>
    <name evidence="6" type="ORF">SRO942_LOCUS11500</name>
    <name evidence="5" type="ORF">TMI583_LOCUS12043</name>
</gene>
<organism evidence="4 7">
    <name type="scientific">Didymodactylos carnosus</name>
    <dbReference type="NCBI Taxonomy" id="1234261"/>
    <lineage>
        <taxon>Eukaryota</taxon>
        <taxon>Metazoa</taxon>
        <taxon>Spiralia</taxon>
        <taxon>Gnathifera</taxon>
        <taxon>Rotifera</taxon>
        <taxon>Eurotatoria</taxon>
        <taxon>Bdelloidea</taxon>
        <taxon>Philodinida</taxon>
        <taxon>Philodinidae</taxon>
        <taxon>Didymodactylos</taxon>
    </lineage>
</organism>
<keyword evidence="1" id="KW-0175">Coiled coil</keyword>
<dbReference type="EMBL" id="CAJNOQ010002396">
    <property type="protein sequence ID" value="CAF0955951.1"/>
    <property type="molecule type" value="Genomic_DNA"/>
</dbReference>
<dbReference type="SUPFAM" id="SSF118310">
    <property type="entry name" value="AN1-like Zinc finger"/>
    <property type="match status" value="1"/>
</dbReference>
<evidence type="ECO:0000313" key="5">
    <source>
        <dbReference type="EMBL" id="CAF3723207.1"/>
    </source>
</evidence>
<sequence>MEVDTNNDDTNDDTLASSDENINFDNKEEELMYKCEKYNDKADEEVEQEEKEYDDICTLLKKLNIEEAPTSYYQIKQVLITDDEPKVTIKTVYICESCSKETKSLNHCDNKNCDYHQQAKIHPCIFNYFNIKDQLSTILRTEKNI</sequence>
<dbReference type="InterPro" id="IPR035896">
    <property type="entry name" value="AN1-like_Znf"/>
</dbReference>
<dbReference type="AlphaFoldDB" id="A0A814DIL6"/>
<evidence type="ECO:0000313" key="4">
    <source>
        <dbReference type="EMBL" id="CAF0955951.1"/>
    </source>
</evidence>
<name>A0A814DIL6_9BILA</name>
<comment type="caution">
    <text evidence="4">The sequence shown here is derived from an EMBL/GenBank/DDBJ whole genome shotgun (WGS) entry which is preliminary data.</text>
</comment>
<accession>A0A814DIL6</accession>
<evidence type="ECO:0000256" key="2">
    <source>
        <dbReference type="SAM" id="MobiDB-lite"/>
    </source>
</evidence>
<dbReference type="Proteomes" id="UP000681722">
    <property type="component" value="Unassembled WGS sequence"/>
</dbReference>
<evidence type="ECO:0000313" key="3">
    <source>
        <dbReference type="EMBL" id="CAF0948788.1"/>
    </source>
</evidence>
<dbReference type="EMBL" id="CAJNOK010004763">
    <property type="protein sequence ID" value="CAF0948788.1"/>
    <property type="molecule type" value="Genomic_DNA"/>
</dbReference>
<dbReference type="Proteomes" id="UP000682733">
    <property type="component" value="Unassembled WGS sequence"/>
</dbReference>
<feature type="coiled-coil region" evidence="1">
    <location>
        <begin position="39"/>
        <end position="66"/>
    </location>
</feature>
<dbReference type="EMBL" id="CAJOBA010004768">
    <property type="protein sequence ID" value="CAF3723207.1"/>
    <property type="molecule type" value="Genomic_DNA"/>
</dbReference>
<evidence type="ECO:0000313" key="7">
    <source>
        <dbReference type="Proteomes" id="UP000663829"/>
    </source>
</evidence>
<feature type="compositionally biased region" description="Polar residues" evidence="2">
    <location>
        <begin position="15"/>
        <end position="24"/>
    </location>
</feature>
<dbReference type="Proteomes" id="UP000663829">
    <property type="component" value="Unassembled WGS sequence"/>
</dbReference>
<dbReference type="Proteomes" id="UP000677228">
    <property type="component" value="Unassembled WGS sequence"/>
</dbReference>
<protein>
    <submittedName>
        <fullName evidence="4">Uncharacterized protein</fullName>
    </submittedName>
</protein>
<feature type="compositionally biased region" description="Acidic residues" evidence="2">
    <location>
        <begin position="1"/>
        <end position="12"/>
    </location>
</feature>
<reference evidence="4" key="1">
    <citation type="submission" date="2021-02" db="EMBL/GenBank/DDBJ databases">
        <authorList>
            <person name="Nowell W R."/>
        </authorList>
    </citation>
    <scope>NUCLEOTIDE SEQUENCE</scope>
</reference>
<feature type="region of interest" description="Disordered" evidence="2">
    <location>
        <begin position="1"/>
        <end position="25"/>
    </location>
</feature>
<dbReference type="EMBL" id="CAJOBC010002397">
    <property type="protein sequence ID" value="CAF3731019.1"/>
    <property type="molecule type" value="Genomic_DNA"/>
</dbReference>
<proteinExistence type="predicted"/>